<name>A0ABM8GW54_9MICO</name>
<keyword evidence="2" id="KW-0614">Plasmid</keyword>
<sequence length="144" mass="16369">MSVYVDDMLREATVGPARIKSQWSHLIADSPEELLKFARKLGLNPMWIQHPGTWMEHFDLTLNKRARALQLGALPIAYPHETGVIQARVYQLRYDAQENPGTLFDLDEAEGPKLDPPPFVHATILRNYGPDLVGRFPIMEGFQC</sequence>
<dbReference type="InterPro" id="IPR025109">
    <property type="entry name" value="DUF4031"/>
</dbReference>
<dbReference type="RefSeq" id="WP_286346989.1">
    <property type="nucleotide sequence ID" value="NZ_AP027733.1"/>
</dbReference>
<accession>A0ABM8GW54</accession>
<evidence type="ECO:0000259" key="1">
    <source>
        <dbReference type="Pfam" id="PF13223"/>
    </source>
</evidence>
<feature type="domain" description="DUF4031" evidence="1">
    <location>
        <begin position="3"/>
        <end position="77"/>
    </location>
</feature>
<keyword evidence="3" id="KW-1185">Reference proteome</keyword>
<geneLocation type="plasmid" evidence="2 3">
    <name>pNBRC108728a</name>
</geneLocation>
<evidence type="ECO:0000313" key="3">
    <source>
        <dbReference type="Proteomes" id="UP001321486"/>
    </source>
</evidence>
<dbReference type="EMBL" id="AP027733">
    <property type="protein sequence ID" value="BDZ52707.1"/>
    <property type="molecule type" value="Genomic_DNA"/>
</dbReference>
<evidence type="ECO:0000313" key="2">
    <source>
        <dbReference type="EMBL" id="BDZ52707.1"/>
    </source>
</evidence>
<reference evidence="3" key="1">
    <citation type="journal article" date="2019" name="Int. J. Syst. Evol. Microbiol.">
        <title>The Global Catalogue of Microorganisms (GCM) 10K type strain sequencing project: providing services to taxonomists for standard genome sequencing and annotation.</title>
        <authorList>
            <consortium name="The Broad Institute Genomics Platform"/>
            <consortium name="The Broad Institute Genome Sequencing Center for Infectious Disease"/>
            <person name="Wu L."/>
            <person name="Ma J."/>
        </authorList>
    </citation>
    <scope>NUCLEOTIDE SEQUENCE [LARGE SCALE GENOMIC DNA]</scope>
    <source>
        <strain evidence="3">NBRC 108728</strain>
    </source>
</reference>
<organism evidence="2 3">
    <name type="scientific">Frondihabitans sucicola</name>
    <dbReference type="NCBI Taxonomy" id="1268041"/>
    <lineage>
        <taxon>Bacteria</taxon>
        <taxon>Bacillati</taxon>
        <taxon>Actinomycetota</taxon>
        <taxon>Actinomycetes</taxon>
        <taxon>Micrococcales</taxon>
        <taxon>Microbacteriaceae</taxon>
        <taxon>Frondihabitans</taxon>
    </lineage>
</organism>
<dbReference type="Pfam" id="PF13223">
    <property type="entry name" value="DUF4031"/>
    <property type="match status" value="1"/>
</dbReference>
<dbReference type="Proteomes" id="UP001321486">
    <property type="component" value="Plasmid pNBRC108728a"/>
</dbReference>
<proteinExistence type="predicted"/>
<protein>
    <recommendedName>
        <fullName evidence="1">DUF4031 domain-containing protein</fullName>
    </recommendedName>
</protein>
<gene>
    <name evidence="2" type="ORF">GCM10025867_49480</name>
</gene>